<evidence type="ECO:0000256" key="1">
    <source>
        <dbReference type="SAM" id="SignalP"/>
    </source>
</evidence>
<gene>
    <name evidence="3" type="ORF">EWM59_11130</name>
</gene>
<name>A0A4Q5M0H1_9BACT</name>
<feature type="domain" description="DinB-like" evidence="2">
    <location>
        <begin position="50"/>
        <end position="159"/>
    </location>
</feature>
<dbReference type="Pfam" id="PF12867">
    <property type="entry name" value="DinB_2"/>
    <property type="match status" value="1"/>
</dbReference>
<dbReference type="EMBL" id="SEWF01000013">
    <property type="protein sequence ID" value="RYU95658.1"/>
    <property type="molecule type" value="Genomic_DNA"/>
</dbReference>
<dbReference type="AlphaFoldDB" id="A0A4Q5M0H1"/>
<proteinExistence type="predicted"/>
<dbReference type="Gene3D" id="1.20.120.450">
    <property type="entry name" value="dinb family like domain"/>
    <property type="match status" value="1"/>
</dbReference>
<sequence>MKKILLLLLISISHLTMAQTKTEPTLKSILLEQLKTTHTEKDWFVPVNIALQGLTAEQANWNDGKGNHSIGQLAHHLLFWNGRVLAQFKGQDVAKFDGNNEKTFTNFDKKGWEDIVKRLDGVLVDLEKFVETTDEAKLKELYSTIAHIGTHNAYHTGQIIYIRKLQGSWEADKGVK</sequence>
<accession>A0A4Q5M0H1</accession>
<dbReference type="InterPro" id="IPR024775">
    <property type="entry name" value="DinB-like"/>
</dbReference>
<evidence type="ECO:0000313" key="4">
    <source>
        <dbReference type="Proteomes" id="UP000293162"/>
    </source>
</evidence>
<dbReference type="OrthoDB" id="9798830at2"/>
<feature type="chain" id="PRO_5020276313" evidence="1">
    <location>
        <begin position="19"/>
        <end position="176"/>
    </location>
</feature>
<keyword evidence="4" id="KW-1185">Reference proteome</keyword>
<evidence type="ECO:0000259" key="2">
    <source>
        <dbReference type="Pfam" id="PF12867"/>
    </source>
</evidence>
<dbReference type="RefSeq" id="WP_130021049.1">
    <property type="nucleotide sequence ID" value="NZ_SEWF01000013.1"/>
</dbReference>
<feature type="signal peptide" evidence="1">
    <location>
        <begin position="1"/>
        <end position="18"/>
    </location>
</feature>
<comment type="caution">
    <text evidence="3">The sequence shown here is derived from an EMBL/GenBank/DDBJ whole genome shotgun (WGS) entry which is preliminary data.</text>
</comment>
<keyword evidence="1" id="KW-0732">Signal</keyword>
<evidence type="ECO:0000313" key="3">
    <source>
        <dbReference type="EMBL" id="RYU95658.1"/>
    </source>
</evidence>
<organism evidence="3 4">
    <name type="scientific">Emticicia agri</name>
    <dbReference type="NCBI Taxonomy" id="2492393"/>
    <lineage>
        <taxon>Bacteria</taxon>
        <taxon>Pseudomonadati</taxon>
        <taxon>Bacteroidota</taxon>
        <taxon>Cytophagia</taxon>
        <taxon>Cytophagales</taxon>
        <taxon>Leadbetterellaceae</taxon>
        <taxon>Emticicia</taxon>
    </lineage>
</organism>
<dbReference type="SUPFAM" id="SSF109854">
    <property type="entry name" value="DinB/YfiT-like putative metalloenzymes"/>
    <property type="match status" value="1"/>
</dbReference>
<dbReference type="Proteomes" id="UP000293162">
    <property type="component" value="Unassembled WGS sequence"/>
</dbReference>
<dbReference type="InterPro" id="IPR034660">
    <property type="entry name" value="DinB/YfiT-like"/>
</dbReference>
<protein>
    <submittedName>
        <fullName evidence="3">DinB family protein</fullName>
    </submittedName>
</protein>
<reference evidence="3 4" key="1">
    <citation type="submission" date="2019-02" db="EMBL/GenBank/DDBJ databases">
        <title>Bacterial novel species Emticicia sp. 17J42-9 isolated from soil.</title>
        <authorList>
            <person name="Jung H.-Y."/>
        </authorList>
    </citation>
    <scope>NUCLEOTIDE SEQUENCE [LARGE SCALE GENOMIC DNA]</scope>
    <source>
        <strain evidence="3 4">17J42-9</strain>
    </source>
</reference>